<accession>A0AAI9E0D2</accession>
<dbReference type="EMBL" id="ABNOCX020000052">
    <property type="protein sequence ID" value="EML7085628.1"/>
    <property type="molecule type" value="Genomic_DNA"/>
</dbReference>
<dbReference type="InterPro" id="IPR008920">
    <property type="entry name" value="TF_FadR/GntR_C"/>
</dbReference>
<name>A0AAI9E0D2_KLEOX</name>
<organism evidence="5">
    <name type="scientific">Klebsiella oxytoca</name>
    <dbReference type="NCBI Taxonomy" id="571"/>
    <lineage>
        <taxon>Bacteria</taxon>
        <taxon>Pseudomonadati</taxon>
        <taxon>Pseudomonadota</taxon>
        <taxon>Gammaproteobacteria</taxon>
        <taxon>Enterobacterales</taxon>
        <taxon>Enterobacteriaceae</taxon>
        <taxon>Klebsiella/Raoultella group</taxon>
        <taxon>Klebsiella</taxon>
    </lineage>
</organism>
<feature type="domain" description="HTH gntR-type" evidence="4">
    <location>
        <begin position="10"/>
        <end position="77"/>
    </location>
</feature>
<sequence>MFNLGKIELLSAKEQVASVLRKAILSRELVEGQIITLEGIASLVGVSSMPVREAFLILAADGLIKVNRNKSAVVLGINEKAIREHYEVRSLLESEAVAKASSPGTDISRIIEVHLSAKNDIAINNFTRYSDLNQAFHMEIWSAAGNEKMKILLSNMWNGLSMGYNVTEEEYAHISVTEHRAILEAIQQHDECLARKRMQSHIMRSMNNMLTRYQD</sequence>
<reference evidence="5" key="1">
    <citation type="submission" date="2024-02" db="EMBL/GenBank/DDBJ databases">
        <authorList>
            <consortium name="Clinical and Environmental Microbiology Branch: Whole genome sequencing antimicrobial resistance pathogens in the healthcare setting"/>
        </authorList>
    </citation>
    <scope>NUCLEOTIDE SEQUENCE</scope>
    <source>
        <strain evidence="5">2023BB-00086</strain>
    </source>
</reference>
<dbReference type="InterPro" id="IPR011711">
    <property type="entry name" value="GntR_C"/>
</dbReference>
<dbReference type="InterPro" id="IPR000524">
    <property type="entry name" value="Tscrpt_reg_HTH_GntR"/>
</dbReference>
<dbReference type="PROSITE" id="PS50949">
    <property type="entry name" value="HTH_GNTR"/>
    <property type="match status" value="1"/>
</dbReference>
<evidence type="ECO:0000313" key="6">
    <source>
        <dbReference type="EMBL" id="EML7085628.1"/>
    </source>
</evidence>
<dbReference type="SMART" id="SM00345">
    <property type="entry name" value="HTH_GNTR"/>
    <property type="match status" value="1"/>
</dbReference>
<dbReference type="GO" id="GO:0003677">
    <property type="term" value="F:DNA binding"/>
    <property type="evidence" value="ECO:0007669"/>
    <property type="project" value="UniProtKB-KW"/>
</dbReference>
<keyword evidence="3" id="KW-0804">Transcription</keyword>
<dbReference type="SUPFAM" id="SSF48008">
    <property type="entry name" value="GntR ligand-binding domain-like"/>
    <property type="match status" value="1"/>
</dbReference>
<dbReference type="Pfam" id="PF00392">
    <property type="entry name" value="GntR"/>
    <property type="match status" value="1"/>
</dbReference>
<dbReference type="InterPro" id="IPR036388">
    <property type="entry name" value="WH-like_DNA-bd_sf"/>
</dbReference>
<evidence type="ECO:0000313" key="5">
    <source>
        <dbReference type="EMBL" id="EML7083883.1"/>
    </source>
</evidence>
<dbReference type="RefSeq" id="WP_142448225.1">
    <property type="nucleotide sequence ID" value="NZ_CABGIA010000012.1"/>
</dbReference>
<keyword evidence="2" id="KW-0238">DNA-binding</keyword>
<dbReference type="GO" id="GO:0003700">
    <property type="term" value="F:DNA-binding transcription factor activity"/>
    <property type="evidence" value="ECO:0007669"/>
    <property type="project" value="InterPro"/>
</dbReference>
<protein>
    <submittedName>
        <fullName evidence="5">GntR family transcriptional regulator</fullName>
    </submittedName>
</protein>
<gene>
    <name evidence="5" type="ORF">RYF40_004373</name>
    <name evidence="6" type="ORF">RYF40_006199</name>
</gene>
<keyword evidence="1" id="KW-0805">Transcription regulation</keyword>
<dbReference type="Pfam" id="PF07729">
    <property type="entry name" value="FCD"/>
    <property type="match status" value="1"/>
</dbReference>
<dbReference type="Gene3D" id="1.10.10.10">
    <property type="entry name" value="Winged helix-like DNA-binding domain superfamily/Winged helix DNA-binding domain"/>
    <property type="match status" value="1"/>
</dbReference>
<comment type="caution">
    <text evidence="5">The sequence shown here is derived from an EMBL/GenBank/DDBJ whole genome shotgun (WGS) entry which is preliminary data.</text>
</comment>
<evidence type="ECO:0000256" key="3">
    <source>
        <dbReference type="ARBA" id="ARBA00023163"/>
    </source>
</evidence>
<dbReference type="AlphaFoldDB" id="A0AAI9E0D2"/>
<proteinExistence type="predicted"/>
<dbReference type="SMART" id="SM00895">
    <property type="entry name" value="FCD"/>
    <property type="match status" value="1"/>
</dbReference>
<evidence type="ECO:0000259" key="4">
    <source>
        <dbReference type="PROSITE" id="PS50949"/>
    </source>
</evidence>
<dbReference type="PANTHER" id="PTHR43537:SF45">
    <property type="entry name" value="GNTR FAMILY REGULATORY PROTEIN"/>
    <property type="match status" value="1"/>
</dbReference>
<dbReference type="PANTHER" id="PTHR43537">
    <property type="entry name" value="TRANSCRIPTIONAL REGULATOR, GNTR FAMILY"/>
    <property type="match status" value="1"/>
</dbReference>
<evidence type="ECO:0000256" key="2">
    <source>
        <dbReference type="ARBA" id="ARBA00023125"/>
    </source>
</evidence>
<dbReference type="SUPFAM" id="SSF46785">
    <property type="entry name" value="Winged helix' DNA-binding domain"/>
    <property type="match status" value="1"/>
</dbReference>
<dbReference type="EMBL" id="ABNOCX020000010">
    <property type="protein sequence ID" value="EML7083883.1"/>
    <property type="molecule type" value="Genomic_DNA"/>
</dbReference>
<dbReference type="InterPro" id="IPR036390">
    <property type="entry name" value="WH_DNA-bd_sf"/>
</dbReference>
<dbReference type="Gene3D" id="1.20.120.530">
    <property type="entry name" value="GntR ligand-binding domain-like"/>
    <property type="match status" value="1"/>
</dbReference>
<evidence type="ECO:0000256" key="1">
    <source>
        <dbReference type="ARBA" id="ARBA00023015"/>
    </source>
</evidence>